<gene>
    <name evidence="4" type="ORF">CCMP2556_LOCUS46705</name>
</gene>
<evidence type="ECO:0000256" key="1">
    <source>
        <dbReference type="SAM" id="Coils"/>
    </source>
</evidence>
<evidence type="ECO:0000256" key="2">
    <source>
        <dbReference type="SAM" id="MobiDB-lite"/>
    </source>
</evidence>
<feature type="compositionally biased region" description="Polar residues" evidence="2">
    <location>
        <begin position="259"/>
        <end position="268"/>
    </location>
</feature>
<protein>
    <recommendedName>
        <fullName evidence="3">CBM20 domain-containing protein</fullName>
    </recommendedName>
</protein>
<feature type="region of interest" description="Disordered" evidence="2">
    <location>
        <begin position="246"/>
        <end position="307"/>
    </location>
</feature>
<keyword evidence="5" id="KW-1185">Reference proteome</keyword>
<accession>A0ABP0RDA1</accession>
<dbReference type="InterPro" id="IPR002044">
    <property type="entry name" value="CBM20"/>
</dbReference>
<dbReference type="Proteomes" id="UP001642484">
    <property type="component" value="Unassembled WGS sequence"/>
</dbReference>
<dbReference type="Gene3D" id="2.60.40.10">
    <property type="entry name" value="Immunoglobulins"/>
    <property type="match status" value="1"/>
</dbReference>
<dbReference type="SUPFAM" id="SSF49452">
    <property type="entry name" value="Starch-binding domain-like"/>
    <property type="match status" value="1"/>
</dbReference>
<evidence type="ECO:0000313" key="5">
    <source>
        <dbReference type="Proteomes" id="UP001642484"/>
    </source>
</evidence>
<dbReference type="Pfam" id="PF00686">
    <property type="entry name" value="CBM_20"/>
    <property type="match status" value="1"/>
</dbReference>
<sequence>MASLCQGDSCNEGSGRFMVRLEVVQKTEWKDTVFVYGSSAALGQWDLTKAREMSCEGTYPAWRVDINFGWEDAGKTVEYKFLVEKGSSKERIEQPGICRYLYLPVPRVSPEMPVREGFPQFSLPQLAGWIQEIQSEIDRKTRLLNLASQMVEALQKLDSPEASAMGEEQLLGGLHEASQKCPSSGLHRIHRLEAASAAQQEFLGSLEAFIAKQMSEQHQRMMSLEAALAGQEELFKGLLDARDGGLEQEKTPAQVRRSLLSSRSTPATAGSDFGVSSDGDNEEDDGDVDGVEQGDAVSSTDAEDDEVTELVMEERAQQWPQWPIIETTVSITRDGQRASRKRGRQCSGCLAPPVPVVKHTHAKALRDGENRAIPWWGEQQKLQVTGRMGQEQSAPASVPRAPQDVGIGLDELESPIQYKFLLERGENSGQNSCGNFDHREVLERYAGSIPIEAHAIALPLCNGADGAESGDSSKDKEVTVGFLCYKKKVASSAWVQDLEDSIKGIQKQMNALAEELNNVVFLDALEKQQTLMEGLQQQIDEHHRASKELTEKTDGLSSDALSQLQKITTLEETQKSLEGRQGLVKAKEEKAEKAAKERDEQLRVQLEEHKKQVNKTLNTFRRSGISNQEFDAWKAEQKVWKTETIQRLLEAIEQCGLHQLVEQRSLSMHDSTDFLCLEEKSGCSTEATLPGAEEVDDGQEPSTHVLPDECRPTPPTADPGSCGPGDSTSPGSFQGFNCPLRPEDPTSAQKTLEVERNLWNARDEQKSVAERRKRLKEAQLTLHPDKGGTDAAMIWFKDWLKEHIEWYFEPDTVPENLKKQYQEDEVPACPKVV</sequence>
<reference evidence="4 5" key="1">
    <citation type="submission" date="2024-02" db="EMBL/GenBank/DDBJ databases">
        <authorList>
            <person name="Chen Y."/>
            <person name="Shah S."/>
            <person name="Dougan E. K."/>
            <person name="Thang M."/>
            <person name="Chan C."/>
        </authorList>
    </citation>
    <scope>NUCLEOTIDE SEQUENCE [LARGE SCALE GENOMIC DNA]</scope>
</reference>
<dbReference type="InterPro" id="IPR013783">
    <property type="entry name" value="Ig-like_fold"/>
</dbReference>
<feature type="compositionally biased region" description="Polar residues" evidence="2">
    <location>
        <begin position="726"/>
        <end position="735"/>
    </location>
</feature>
<feature type="compositionally biased region" description="Acidic residues" evidence="2">
    <location>
        <begin position="279"/>
        <end position="292"/>
    </location>
</feature>
<dbReference type="EMBL" id="CAXAMN010025818">
    <property type="protein sequence ID" value="CAK9098562.1"/>
    <property type="molecule type" value="Genomic_DNA"/>
</dbReference>
<comment type="caution">
    <text evidence="4">The sequence shown here is derived from an EMBL/GenBank/DDBJ whole genome shotgun (WGS) entry which is preliminary data.</text>
</comment>
<dbReference type="PROSITE" id="PS51166">
    <property type="entry name" value="CBM20"/>
    <property type="match status" value="1"/>
</dbReference>
<feature type="coiled-coil region" evidence="1">
    <location>
        <begin position="495"/>
        <end position="552"/>
    </location>
</feature>
<dbReference type="SMART" id="SM01065">
    <property type="entry name" value="CBM_2"/>
    <property type="match status" value="1"/>
</dbReference>
<proteinExistence type="predicted"/>
<dbReference type="InterPro" id="IPR013784">
    <property type="entry name" value="Carb-bd-like_fold"/>
</dbReference>
<feature type="coiled-coil region" evidence="1">
    <location>
        <begin position="584"/>
        <end position="612"/>
    </location>
</feature>
<evidence type="ECO:0000313" key="4">
    <source>
        <dbReference type="EMBL" id="CAK9098562.1"/>
    </source>
</evidence>
<feature type="region of interest" description="Disordered" evidence="2">
    <location>
        <begin position="688"/>
        <end position="748"/>
    </location>
</feature>
<keyword evidence="1" id="KW-0175">Coiled coil</keyword>
<evidence type="ECO:0000259" key="3">
    <source>
        <dbReference type="PROSITE" id="PS51166"/>
    </source>
</evidence>
<organism evidence="4 5">
    <name type="scientific">Durusdinium trenchii</name>
    <dbReference type="NCBI Taxonomy" id="1381693"/>
    <lineage>
        <taxon>Eukaryota</taxon>
        <taxon>Sar</taxon>
        <taxon>Alveolata</taxon>
        <taxon>Dinophyceae</taxon>
        <taxon>Suessiales</taxon>
        <taxon>Symbiodiniaceae</taxon>
        <taxon>Durusdinium</taxon>
    </lineage>
</organism>
<feature type="domain" description="CBM20" evidence="3">
    <location>
        <begin position="7"/>
        <end position="123"/>
    </location>
</feature>
<name>A0ABP0RDA1_9DINO</name>